<keyword evidence="7 9" id="KW-0408">Iron</keyword>
<dbReference type="PROSITE" id="PS00086">
    <property type="entry name" value="CYTOCHROME_P450"/>
    <property type="match status" value="1"/>
</dbReference>
<dbReference type="InterPro" id="IPR036396">
    <property type="entry name" value="Cyt_P450_sf"/>
</dbReference>
<dbReference type="PANTHER" id="PTHR24305:SF190">
    <property type="entry name" value="P450, PUTATIVE (EUROFUNG)-RELATED"/>
    <property type="match status" value="1"/>
</dbReference>
<dbReference type="RefSeq" id="XP_663157.2">
    <property type="nucleotide sequence ID" value="XM_658065.2"/>
</dbReference>
<keyword evidence="13" id="KW-1185">Reference proteome</keyword>
<keyword evidence="11" id="KW-0732">Signal</keyword>
<evidence type="ECO:0000256" key="4">
    <source>
        <dbReference type="ARBA" id="ARBA00022617"/>
    </source>
</evidence>
<evidence type="ECO:0000313" key="12">
    <source>
        <dbReference type="EMBL" id="CBF81681.1"/>
    </source>
</evidence>
<dbReference type="CDD" id="cd11060">
    <property type="entry name" value="CYP57A1-like"/>
    <property type="match status" value="1"/>
</dbReference>
<organism evidence="12 13">
    <name type="scientific">Emericella nidulans (strain FGSC A4 / ATCC 38163 / CBS 112.46 / NRRL 194 / M139)</name>
    <name type="common">Aspergillus nidulans</name>
    <dbReference type="NCBI Taxonomy" id="227321"/>
    <lineage>
        <taxon>Eukaryota</taxon>
        <taxon>Fungi</taxon>
        <taxon>Dikarya</taxon>
        <taxon>Ascomycota</taxon>
        <taxon>Pezizomycotina</taxon>
        <taxon>Eurotiomycetes</taxon>
        <taxon>Eurotiomycetidae</taxon>
        <taxon>Eurotiales</taxon>
        <taxon>Aspergillaceae</taxon>
        <taxon>Aspergillus</taxon>
        <taxon>Aspergillus subgen. Nidulantes</taxon>
    </lineage>
</organism>
<dbReference type="GO" id="GO:0016705">
    <property type="term" value="F:oxidoreductase activity, acting on paired donors, with incorporation or reduction of molecular oxygen"/>
    <property type="evidence" value="ECO:0007669"/>
    <property type="project" value="InterPro"/>
</dbReference>
<dbReference type="SUPFAM" id="SSF48264">
    <property type="entry name" value="Cytochrome P450"/>
    <property type="match status" value="1"/>
</dbReference>
<evidence type="ECO:0000256" key="5">
    <source>
        <dbReference type="ARBA" id="ARBA00022723"/>
    </source>
</evidence>
<keyword evidence="8 10" id="KW-0503">Monooxygenase</keyword>
<accession>C8VG57</accession>
<dbReference type="GO" id="GO:0044550">
    <property type="term" value="P:secondary metabolite biosynthetic process"/>
    <property type="evidence" value="ECO:0007669"/>
    <property type="project" value="UniProtKB-ARBA"/>
</dbReference>
<keyword evidence="6 10" id="KW-0560">Oxidoreductase</keyword>
<dbReference type="GO" id="GO:0016020">
    <property type="term" value="C:membrane"/>
    <property type="evidence" value="ECO:0007669"/>
    <property type="project" value="UniProtKB-SubCell"/>
</dbReference>
<evidence type="ECO:0000256" key="11">
    <source>
        <dbReference type="SAM" id="SignalP"/>
    </source>
</evidence>
<dbReference type="Proteomes" id="UP000000560">
    <property type="component" value="Chromosome V"/>
</dbReference>
<dbReference type="InterPro" id="IPR001128">
    <property type="entry name" value="Cyt_P450"/>
</dbReference>
<dbReference type="PRINTS" id="PR00385">
    <property type="entry name" value="P450"/>
</dbReference>
<feature type="signal peptide" evidence="11">
    <location>
        <begin position="1"/>
        <end position="26"/>
    </location>
</feature>
<evidence type="ECO:0000256" key="7">
    <source>
        <dbReference type="ARBA" id="ARBA00023004"/>
    </source>
</evidence>
<keyword evidence="4 9" id="KW-0349">Heme</keyword>
<feature type="chain" id="PRO_5002991581" evidence="11">
    <location>
        <begin position="27"/>
        <end position="492"/>
    </location>
</feature>
<comment type="subcellular location">
    <subcellularLocation>
        <location evidence="2">Membrane</location>
        <topology evidence="2">Single-pass membrane protein</topology>
    </subcellularLocation>
</comment>
<proteinExistence type="inferred from homology"/>
<dbReference type="Gene3D" id="1.10.630.10">
    <property type="entry name" value="Cytochrome P450"/>
    <property type="match status" value="1"/>
</dbReference>
<keyword evidence="5 9" id="KW-0479">Metal-binding</keyword>
<dbReference type="VEuPathDB" id="FungiDB:AN5553"/>
<dbReference type="Pfam" id="PF00067">
    <property type="entry name" value="p450"/>
    <property type="match status" value="1"/>
</dbReference>
<dbReference type="InParanoid" id="C8VG57"/>
<evidence type="ECO:0000256" key="2">
    <source>
        <dbReference type="ARBA" id="ARBA00004167"/>
    </source>
</evidence>
<dbReference type="InterPro" id="IPR017972">
    <property type="entry name" value="Cyt_P450_CS"/>
</dbReference>
<reference evidence="13" key="1">
    <citation type="journal article" date="2005" name="Nature">
        <title>Sequencing of Aspergillus nidulans and comparative analysis with A. fumigatus and A. oryzae.</title>
        <authorList>
            <person name="Galagan J.E."/>
            <person name="Calvo S.E."/>
            <person name="Cuomo C."/>
            <person name="Ma L.J."/>
            <person name="Wortman J.R."/>
            <person name="Batzoglou S."/>
            <person name="Lee S.I."/>
            <person name="Basturkmen M."/>
            <person name="Spevak C.C."/>
            <person name="Clutterbuck J."/>
            <person name="Kapitonov V."/>
            <person name="Jurka J."/>
            <person name="Scazzocchio C."/>
            <person name="Farman M."/>
            <person name="Butler J."/>
            <person name="Purcell S."/>
            <person name="Harris S."/>
            <person name="Braus G.H."/>
            <person name="Draht O."/>
            <person name="Busch S."/>
            <person name="D'Enfert C."/>
            <person name="Bouchier C."/>
            <person name="Goldman G.H."/>
            <person name="Bell-Pedersen D."/>
            <person name="Griffiths-Jones S."/>
            <person name="Doonan J.H."/>
            <person name="Yu J."/>
            <person name="Vienken K."/>
            <person name="Pain A."/>
            <person name="Freitag M."/>
            <person name="Selker E.U."/>
            <person name="Archer D.B."/>
            <person name="Penalva M.A."/>
            <person name="Oakley B.R."/>
            <person name="Momany M."/>
            <person name="Tanaka T."/>
            <person name="Kumagai T."/>
            <person name="Asai K."/>
            <person name="Machida M."/>
            <person name="Nierman W.C."/>
            <person name="Denning D.W."/>
            <person name="Caddick M."/>
            <person name="Hynes M."/>
            <person name="Paoletti M."/>
            <person name="Fischer R."/>
            <person name="Miller B."/>
            <person name="Dyer P."/>
            <person name="Sachs M.S."/>
            <person name="Osmani S.A."/>
            <person name="Birren B.W."/>
        </authorList>
    </citation>
    <scope>NUCLEOTIDE SEQUENCE [LARGE SCALE GENOMIC DNA]</scope>
    <source>
        <strain evidence="13">FGSC A4 / ATCC 38163 / CBS 112.46 / NRRL 194 / M139</strain>
    </source>
</reference>
<dbReference type="InterPro" id="IPR050121">
    <property type="entry name" value="Cytochrome_P450_monoxygenase"/>
</dbReference>
<dbReference type="GeneID" id="2871845"/>
<dbReference type="GO" id="GO:0005506">
    <property type="term" value="F:iron ion binding"/>
    <property type="evidence" value="ECO:0007669"/>
    <property type="project" value="InterPro"/>
</dbReference>
<dbReference type="InterPro" id="IPR002401">
    <property type="entry name" value="Cyt_P450_E_grp-I"/>
</dbReference>
<dbReference type="FunFam" id="1.10.630.10:FF:000050">
    <property type="entry name" value="Cytochrome P450 monooxygenase"/>
    <property type="match status" value="1"/>
</dbReference>
<dbReference type="OrthoDB" id="3934656at2759"/>
<evidence type="ECO:0000256" key="8">
    <source>
        <dbReference type="ARBA" id="ARBA00023033"/>
    </source>
</evidence>
<dbReference type="AlphaFoldDB" id="C8VG57"/>
<evidence type="ECO:0000256" key="9">
    <source>
        <dbReference type="PIRSR" id="PIRSR602401-1"/>
    </source>
</evidence>
<dbReference type="PRINTS" id="PR00463">
    <property type="entry name" value="EP450I"/>
</dbReference>
<evidence type="ECO:0000256" key="1">
    <source>
        <dbReference type="ARBA" id="ARBA00001971"/>
    </source>
</evidence>
<dbReference type="OMA" id="MSWTLYH"/>
<evidence type="ECO:0000256" key="6">
    <source>
        <dbReference type="ARBA" id="ARBA00023002"/>
    </source>
</evidence>
<dbReference type="PANTHER" id="PTHR24305">
    <property type="entry name" value="CYTOCHROME P450"/>
    <property type="match status" value="1"/>
</dbReference>
<feature type="binding site" description="axial binding residue" evidence="9">
    <location>
        <position position="441"/>
    </location>
    <ligand>
        <name>heme</name>
        <dbReference type="ChEBI" id="CHEBI:30413"/>
    </ligand>
    <ligandPart>
        <name>Fe</name>
        <dbReference type="ChEBI" id="CHEBI:18248"/>
    </ligandPart>
</feature>
<gene>
    <name evidence="12" type="ORF">ANIA_05553</name>
</gene>
<dbReference type="GO" id="GO:0020037">
    <property type="term" value="F:heme binding"/>
    <property type="evidence" value="ECO:0007669"/>
    <property type="project" value="InterPro"/>
</dbReference>
<name>C8VG57_EMENI</name>
<reference evidence="13" key="2">
    <citation type="journal article" date="2009" name="Fungal Genet. Biol.">
        <title>The 2008 update of the Aspergillus nidulans genome annotation: a community effort.</title>
        <authorList>
            <person name="Wortman J.R."/>
            <person name="Gilsenan J.M."/>
            <person name="Joardar V."/>
            <person name="Deegan J."/>
            <person name="Clutterbuck J."/>
            <person name="Andersen M.R."/>
            <person name="Archer D."/>
            <person name="Bencina M."/>
            <person name="Braus G."/>
            <person name="Coutinho P."/>
            <person name="von Dohren H."/>
            <person name="Doonan J."/>
            <person name="Driessen A.J."/>
            <person name="Durek P."/>
            <person name="Espeso E."/>
            <person name="Fekete E."/>
            <person name="Flipphi M."/>
            <person name="Estrada C.G."/>
            <person name="Geysens S."/>
            <person name="Goldman G."/>
            <person name="de Groot P.W."/>
            <person name="Hansen K."/>
            <person name="Harris S.D."/>
            <person name="Heinekamp T."/>
            <person name="Helmstaedt K."/>
            <person name="Henrissat B."/>
            <person name="Hofmann G."/>
            <person name="Homan T."/>
            <person name="Horio T."/>
            <person name="Horiuchi H."/>
            <person name="James S."/>
            <person name="Jones M."/>
            <person name="Karaffa L."/>
            <person name="Karanyi Z."/>
            <person name="Kato M."/>
            <person name="Keller N."/>
            <person name="Kelly D.E."/>
            <person name="Kiel J.A."/>
            <person name="Kim J.M."/>
            <person name="van der Klei I.J."/>
            <person name="Klis F.M."/>
            <person name="Kovalchuk A."/>
            <person name="Krasevec N."/>
            <person name="Kubicek C.P."/>
            <person name="Liu B."/>
            <person name="Maccabe A."/>
            <person name="Meyer V."/>
            <person name="Mirabito P."/>
            <person name="Miskei M."/>
            <person name="Mos M."/>
            <person name="Mullins J."/>
            <person name="Nelson D.R."/>
            <person name="Nielsen J."/>
            <person name="Oakley B.R."/>
            <person name="Osmani S.A."/>
            <person name="Pakula T."/>
            <person name="Paszewski A."/>
            <person name="Paulsen I."/>
            <person name="Pilsyk S."/>
            <person name="Pocsi I."/>
            <person name="Punt P.J."/>
            <person name="Ram A.F."/>
            <person name="Ren Q."/>
            <person name="Robellet X."/>
            <person name="Robson G."/>
            <person name="Seiboth B."/>
            <person name="van Solingen P."/>
            <person name="Specht T."/>
            <person name="Sun J."/>
            <person name="Taheri-Talesh N."/>
            <person name="Takeshita N."/>
            <person name="Ussery D."/>
            <person name="vanKuyk P.A."/>
            <person name="Visser H."/>
            <person name="van de Vondervoort P.J."/>
            <person name="de Vries R.P."/>
            <person name="Walton J."/>
            <person name="Xiang X."/>
            <person name="Xiong Y."/>
            <person name="Zeng A.P."/>
            <person name="Brandt B.W."/>
            <person name="Cornell M.J."/>
            <person name="van den Hondel C.A."/>
            <person name="Visser J."/>
            <person name="Oliver S.G."/>
            <person name="Turner G."/>
        </authorList>
    </citation>
    <scope>GENOME REANNOTATION</scope>
    <source>
        <strain evidence="13">FGSC A4 / ATCC 38163 / CBS 112.46 / NRRL 194 / M139</strain>
    </source>
</reference>
<dbReference type="eggNOG" id="KOG0158">
    <property type="taxonomic scope" value="Eukaryota"/>
</dbReference>
<dbReference type="EMBL" id="BN001305">
    <property type="protein sequence ID" value="CBF81681.1"/>
    <property type="molecule type" value="Genomic_DNA"/>
</dbReference>
<comment type="similarity">
    <text evidence="3 10">Belongs to the cytochrome P450 family.</text>
</comment>
<sequence>MLSSLLSLPAILSFFLALCIIQLVRSLAKSPYGSIPGPALARFTNAWYLWQMRRGDFHRTNIKLHQQNGPVVRIAPEYFSISDPSAVKPVYGHGTKFIKSEWYKAWNVTPDPDQTNLFSEQVSQRHAENRRKVASMYSMSSLVAYEPYVDNCIAVFKQRLNEISVQGKTVDMAHWLQCYAFDVIGEITFGSRFGFLDAGNDVGGVMKSIEDGLAASSYLGLYPWIYPFYLRVLGYLRQGLSYMNEFSLLHIQETRAAMKGSHKDLPSYMAVKLVQAQTENPHRISDWDILATVGANVGAGSDTTAISLSSTLYHLYRNPGCLAKLREEIESAGIGTVIPAFKSTQEMLYLQAVLKEALRVHPGTGFPLFRVVPKGGQVLAGQFFPGGVNVGINSWVLHYDTNIYGADASIFRPERWLEADEEQLKTMEQNYMPFGIGSRTCLGKNISLLEMGKLIPVLVRDYDFDIQGEGDLEARNRWFVKPVDFWIKVTKK</sequence>
<protein>
    <submittedName>
        <fullName evidence="12">Cytochrome P450, putative (Eurofung)</fullName>
    </submittedName>
</protein>
<evidence type="ECO:0000256" key="10">
    <source>
        <dbReference type="RuleBase" id="RU000461"/>
    </source>
</evidence>
<evidence type="ECO:0000256" key="3">
    <source>
        <dbReference type="ARBA" id="ARBA00010617"/>
    </source>
</evidence>
<evidence type="ECO:0000313" key="13">
    <source>
        <dbReference type="Proteomes" id="UP000000560"/>
    </source>
</evidence>
<comment type="cofactor">
    <cofactor evidence="1 9">
        <name>heme</name>
        <dbReference type="ChEBI" id="CHEBI:30413"/>
    </cofactor>
</comment>
<dbReference type="GO" id="GO:0004497">
    <property type="term" value="F:monooxygenase activity"/>
    <property type="evidence" value="ECO:0007669"/>
    <property type="project" value="UniProtKB-KW"/>
</dbReference>
<dbReference type="STRING" id="227321.C8VG57"/>
<dbReference type="HOGENOM" id="CLU_001570_14_0_1"/>
<dbReference type="KEGG" id="ani:ANIA_05553"/>